<evidence type="ECO:0000313" key="2">
    <source>
        <dbReference type="EMBL" id="KAL2501772.1"/>
    </source>
</evidence>
<dbReference type="Proteomes" id="UP001604277">
    <property type="component" value="Unassembled WGS sequence"/>
</dbReference>
<organism evidence="2 3">
    <name type="scientific">Forsythia ovata</name>
    <dbReference type="NCBI Taxonomy" id="205694"/>
    <lineage>
        <taxon>Eukaryota</taxon>
        <taxon>Viridiplantae</taxon>
        <taxon>Streptophyta</taxon>
        <taxon>Embryophyta</taxon>
        <taxon>Tracheophyta</taxon>
        <taxon>Spermatophyta</taxon>
        <taxon>Magnoliopsida</taxon>
        <taxon>eudicotyledons</taxon>
        <taxon>Gunneridae</taxon>
        <taxon>Pentapetalae</taxon>
        <taxon>asterids</taxon>
        <taxon>lamiids</taxon>
        <taxon>Lamiales</taxon>
        <taxon>Oleaceae</taxon>
        <taxon>Forsythieae</taxon>
        <taxon>Forsythia</taxon>
    </lineage>
</organism>
<name>A0ABD1SQ23_9LAMI</name>
<gene>
    <name evidence="2" type="ORF">Fot_35620</name>
</gene>
<proteinExistence type="predicted"/>
<accession>A0ABD1SQ23</accession>
<protein>
    <submittedName>
        <fullName evidence="2">Occludin/ELL domain-containing protein</fullName>
    </submittedName>
</protein>
<feature type="compositionally biased region" description="Polar residues" evidence="1">
    <location>
        <begin position="117"/>
        <end position="127"/>
    </location>
</feature>
<dbReference type="AlphaFoldDB" id="A0ABD1SQ23"/>
<reference evidence="3" key="1">
    <citation type="submission" date="2024-07" db="EMBL/GenBank/DDBJ databases">
        <title>Two chromosome-level genome assemblies of Korean endemic species Abeliophyllum distichum and Forsythia ovata (Oleaceae).</title>
        <authorList>
            <person name="Jang H."/>
        </authorList>
    </citation>
    <scope>NUCLEOTIDE SEQUENCE [LARGE SCALE GENOMIC DNA]</scope>
</reference>
<evidence type="ECO:0000313" key="3">
    <source>
        <dbReference type="Proteomes" id="UP001604277"/>
    </source>
</evidence>
<dbReference type="PANTHER" id="PTHR38372">
    <property type="entry name" value="DENTIN SIALOPHOSPHOPROTEIN-LIKE PROTEIN"/>
    <property type="match status" value="1"/>
</dbReference>
<evidence type="ECO:0000256" key="1">
    <source>
        <dbReference type="SAM" id="MobiDB-lite"/>
    </source>
</evidence>
<keyword evidence="3" id="KW-1185">Reference proteome</keyword>
<dbReference type="PANTHER" id="PTHR38372:SF2">
    <property type="entry name" value="DENTIN SIALOPHOSPHOPROTEIN-LIKE PROTEIN"/>
    <property type="match status" value="1"/>
</dbReference>
<feature type="region of interest" description="Disordered" evidence="1">
    <location>
        <begin position="109"/>
        <end position="128"/>
    </location>
</feature>
<comment type="caution">
    <text evidence="2">The sequence shown here is derived from an EMBL/GenBank/DDBJ whole genome shotgun (WGS) entry which is preliminary data.</text>
</comment>
<dbReference type="EMBL" id="JBFOLJ010000010">
    <property type="protein sequence ID" value="KAL2501772.1"/>
    <property type="molecule type" value="Genomic_DNA"/>
</dbReference>
<sequence>MAYHDDITTKRNKASSELLRYGKAGRSTHLLHKKRPTWQMNSSRRKELWRTASFGSREWRQKLSELKGAGKTEESKTMGLMAGVGDKQSLLTESCHRKNEIVGQIKEPRFMGHSPKDSNTNFTNRSPLMNDRGRILRREHSDLELGEFHKPFPDETLGFKEAIREGKFFSKNQKINQQVRSTGI</sequence>